<dbReference type="GO" id="GO:0003677">
    <property type="term" value="F:DNA binding"/>
    <property type="evidence" value="ECO:0007669"/>
    <property type="project" value="InterPro"/>
</dbReference>
<name>S7T6R4_9BACT</name>
<comment type="caution">
    <text evidence="4">The sequence shown here is derived from an EMBL/GenBank/DDBJ whole genome shotgun (WGS) entry which is preliminary data.</text>
</comment>
<dbReference type="PANTHER" id="PTHR30545">
    <property type="entry name" value="SUGAR FERMENTATION STIMULATION PROTEIN A"/>
    <property type="match status" value="1"/>
</dbReference>
<dbReference type="HAMAP" id="MF_00095">
    <property type="entry name" value="SfsA"/>
    <property type="match status" value="1"/>
</dbReference>
<dbReference type="CDD" id="cd22359">
    <property type="entry name" value="SfsA-like_bacterial"/>
    <property type="match status" value="1"/>
</dbReference>
<dbReference type="Gene3D" id="2.40.50.580">
    <property type="match status" value="1"/>
</dbReference>
<evidence type="ECO:0000259" key="2">
    <source>
        <dbReference type="Pfam" id="PF03749"/>
    </source>
</evidence>
<dbReference type="InterPro" id="IPR005224">
    <property type="entry name" value="SfsA"/>
</dbReference>
<dbReference type="Proteomes" id="UP000014975">
    <property type="component" value="Unassembled WGS sequence"/>
</dbReference>
<comment type="similarity">
    <text evidence="1">Belongs to the SfsA family.</text>
</comment>
<dbReference type="STRING" id="1121439.dsat_0198"/>
<protein>
    <recommendedName>
        <fullName evidence="1">Sugar fermentation stimulation protein homolog</fullName>
    </recommendedName>
</protein>
<feature type="domain" description="Sugar fermentation stimulation protein C-terminal" evidence="2">
    <location>
        <begin position="87"/>
        <end position="222"/>
    </location>
</feature>
<dbReference type="PANTHER" id="PTHR30545:SF2">
    <property type="entry name" value="SUGAR FERMENTATION STIMULATION PROTEIN A"/>
    <property type="match status" value="1"/>
</dbReference>
<keyword evidence="5" id="KW-1185">Reference proteome</keyword>
<sequence length="240" mass="26245">MPQVLPFPPGTRAATLIRREKRFLVQVAFAEAKEPLWVHTNNSGSMLGLIRPGLAAFVSPAPNPKRKLPFTLEAVEAGSGYCCVNTQVPNRMLAFAYEHGLIPELRTATSMRPEARAGESRLDARFETAQGPLWVECKNVTLAEDGVGLFPDARTERGKKHLEELMRLAAQGARVATFYLVTRRDAACFGPAWCVDEDYARTFHAALAAGVMAWPWLAEVDASGVRLSRRLPVVGEDAGG</sequence>
<dbReference type="NCBIfam" id="TIGR00230">
    <property type="entry name" value="sfsA"/>
    <property type="match status" value="1"/>
</dbReference>
<evidence type="ECO:0000256" key="1">
    <source>
        <dbReference type="HAMAP-Rule" id="MF_00095"/>
    </source>
</evidence>
<evidence type="ECO:0000313" key="5">
    <source>
        <dbReference type="Proteomes" id="UP000014975"/>
    </source>
</evidence>
<accession>S7T6R4</accession>
<dbReference type="InterPro" id="IPR041465">
    <property type="entry name" value="SfsA_N"/>
</dbReference>
<dbReference type="Gene3D" id="3.40.1350.60">
    <property type="match status" value="1"/>
</dbReference>
<dbReference type="EMBL" id="ATHI01000026">
    <property type="protein sequence ID" value="EPR32757.1"/>
    <property type="molecule type" value="Genomic_DNA"/>
</dbReference>
<organism evidence="4 5">
    <name type="scientific">Alkalidesulfovibrio alkalitolerans DSM 16529</name>
    <dbReference type="NCBI Taxonomy" id="1121439"/>
    <lineage>
        <taxon>Bacteria</taxon>
        <taxon>Pseudomonadati</taxon>
        <taxon>Thermodesulfobacteriota</taxon>
        <taxon>Desulfovibrionia</taxon>
        <taxon>Desulfovibrionales</taxon>
        <taxon>Desulfovibrionaceae</taxon>
        <taxon>Alkalidesulfovibrio</taxon>
    </lineage>
</organism>
<reference evidence="4 5" key="1">
    <citation type="journal article" date="2013" name="Genome Announc.">
        <title>Draft genome sequences for three mercury-methylating, sulfate-reducing bacteria.</title>
        <authorList>
            <person name="Brown S.D."/>
            <person name="Hurt R.A.Jr."/>
            <person name="Gilmour C.C."/>
            <person name="Elias D.A."/>
        </authorList>
    </citation>
    <scope>NUCLEOTIDE SEQUENCE [LARGE SCALE GENOMIC DNA]</scope>
    <source>
        <strain evidence="4 5">DSM 16529</strain>
    </source>
</reference>
<evidence type="ECO:0000259" key="3">
    <source>
        <dbReference type="Pfam" id="PF17746"/>
    </source>
</evidence>
<dbReference type="RefSeq" id="WP_020886892.1">
    <property type="nucleotide sequence ID" value="NZ_ATHI01000026.1"/>
</dbReference>
<dbReference type="eggNOG" id="COG1489">
    <property type="taxonomic scope" value="Bacteria"/>
</dbReference>
<evidence type="ECO:0000313" key="4">
    <source>
        <dbReference type="EMBL" id="EPR32757.1"/>
    </source>
</evidence>
<dbReference type="InterPro" id="IPR040452">
    <property type="entry name" value="SfsA_C"/>
</dbReference>
<dbReference type="AlphaFoldDB" id="S7T6R4"/>
<dbReference type="Pfam" id="PF17746">
    <property type="entry name" value="SfsA_N"/>
    <property type="match status" value="1"/>
</dbReference>
<dbReference type="Pfam" id="PF03749">
    <property type="entry name" value="SfsA"/>
    <property type="match status" value="1"/>
</dbReference>
<gene>
    <name evidence="1" type="primary">sfsA</name>
    <name evidence="4" type="ORF">dsat_0198</name>
</gene>
<dbReference type="PATRIC" id="fig|1121439.3.peg.1544"/>
<proteinExistence type="inferred from homology"/>
<feature type="domain" description="SfsA N-terminal OB" evidence="3">
    <location>
        <begin position="17"/>
        <end position="84"/>
    </location>
</feature>